<keyword evidence="1" id="KW-0472">Membrane</keyword>
<keyword evidence="1" id="KW-1133">Transmembrane helix</keyword>
<accession>A0A8S5NIE3</accession>
<evidence type="ECO:0000256" key="1">
    <source>
        <dbReference type="SAM" id="Phobius"/>
    </source>
</evidence>
<reference evidence="2" key="1">
    <citation type="journal article" date="2021" name="Proc. Natl. Acad. Sci. U.S.A.">
        <title>A Catalog of Tens of Thousands of Viruses from Human Metagenomes Reveals Hidden Associations with Chronic Diseases.</title>
        <authorList>
            <person name="Tisza M.J."/>
            <person name="Buck C.B."/>
        </authorList>
    </citation>
    <scope>NUCLEOTIDE SEQUENCE</scope>
    <source>
        <strain evidence="2">CttFh17</strain>
    </source>
</reference>
<keyword evidence="1" id="KW-0812">Transmembrane</keyword>
<feature type="transmembrane region" description="Helical" evidence="1">
    <location>
        <begin position="13"/>
        <end position="31"/>
    </location>
</feature>
<name>A0A8S5NIE3_9CAUD</name>
<proteinExistence type="predicted"/>
<organism evidence="2">
    <name type="scientific">Siphoviridae sp. cttFh17</name>
    <dbReference type="NCBI Taxonomy" id="2826491"/>
    <lineage>
        <taxon>Viruses</taxon>
        <taxon>Duplodnaviria</taxon>
        <taxon>Heunggongvirae</taxon>
        <taxon>Uroviricota</taxon>
        <taxon>Caudoviricetes</taxon>
    </lineage>
</organism>
<protein>
    <submittedName>
        <fullName evidence="2">Mitochondrial antiviral-signaling protein CARD filament, PROTEIN BINDING</fullName>
    </submittedName>
</protein>
<evidence type="ECO:0000313" key="2">
    <source>
        <dbReference type="EMBL" id="DAD94486.1"/>
    </source>
</evidence>
<sequence>MKELLNSLNWDEVIVTIWTVILLPVLTYIGNEIKKYTEAKKIDKYTEILQKNVLSVVKDVYETEVKGVKGTNAWTEDKKEEVRQIAKSKIIFALSTSAFECLKTANADFDEYLDSLIESSLFDLKNK</sequence>
<dbReference type="EMBL" id="BK015176">
    <property type="protein sequence ID" value="DAD94486.1"/>
    <property type="molecule type" value="Genomic_DNA"/>
</dbReference>